<organism evidence="1 2">
    <name type="scientific">Pistacia atlantica</name>
    <dbReference type="NCBI Taxonomy" id="434234"/>
    <lineage>
        <taxon>Eukaryota</taxon>
        <taxon>Viridiplantae</taxon>
        <taxon>Streptophyta</taxon>
        <taxon>Embryophyta</taxon>
        <taxon>Tracheophyta</taxon>
        <taxon>Spermatophyta</taxon>
        <taxon>Magnoliopsida</taxon>
        <taxon>eudicotyledons</taxon>
        <taxon>Gunneridae</taxon>
        <taxon>Pentapetalae</taxon>
        <taxon>rosids</taxon>
        <taxon>malvids</taxon>
        <taxon>Sapindales</taxon>
        <taxon>Anacardiaceae</taxon>
        <taxon>Pistacia</taxon>
    </lineage>
</organism>
<protein>
    <submittedName>
        <fullName evidence="1">Uncharacterized protein</fullName>
    </submittedName>
</protein>
<dbReference type="EMBL" id="CM047899">
    <property type="protein sequence ID" value="KAJ0101842.1"/>
    <property type="molecule type" value="Genomic_DNA"/>
</dbReference>
<name>A0ACC1BRT2_9ROSI</name>
<keyword evidence="2" id="KW-1185">Reference proteome</keyword>
<proteinExistence type="predicted"/>
<reference evidence="2" key="1">
    <citation type="journal article" date="2023" name="G3 (Bethesda)">
        <title>Genome assembly and association tests identify interacting loci associated with vigor, precocity, and sex in interspecific pistachio rootstocks.</title>
        <authorList>
            <person name="Palmer W."/>
            <person name="Jacygrad E."/>
            <person name="Sagayaradj S."/>
            <person name="Cavanaugh K."/>
            <person name="Han R."/>
            <person name="Bertier L."/>
            <person name="Beede B."/>
            <person name="Kafkas S."/>
            <person name="Golino D."/>
            <person name="Preece J."/>
            <person name="Michelmore R."/>
        </authorList>
    </citation>
    <scope>NUCLEOTIDE SEQUENCE [LARGE SCALE GENOMIC DNA]</scope>
</reference>
<sequence length="181" mass="19303">MFSSHLSPPLNIAINCSFLPTIPSNINPSSCSLEVDLTLSKFSKDSKCSQSVASLPTIPSNINPSSCSFEVDLTMSKFSKDPKHSQSTATNTHPMLTRAKTTAIASAKPSTEVDHSTACLITKNEGFVPMVAPAVHQVSSVCNLVKFFVSRVKSIAICDLVKFGVAVIGCDMVKFCSCNVL</sequence>
<dbReference type="Proteomes" id="UP001164250">
    <property type="component" value="Chromosome 3"/>
</dbReference>
<gene>
    <name evidence="1" type="ORF">Patl1_04889</name>
</gene>
<comment type="caution">
    <text evidence="1">The sequence shown here is derived from an EMBL/GenBank/DDBJ whole genome shotgun (WGS) entry which is preliminary data.</text>
</comment>
<accession>A0ACC1BRT2</accession>
<evidence type="ECO:0000313" key="2">
    <source>
        <dbReference type="Proteomes" id="UP001164250"/>
    </source>
</evidence>
<evidence type="ECO:0000313" key="1">
    <source>
        <dbReference type="EMBL" id="KAJ0101842.1"/>
    </source>
</evidence>